<reference evidence="2" key="1">
    <citation type="journal article" date="2023" name="Hortic. Res.">
        <title>A chromosome-level phased genome enabling allele-level studies in sweet orange: a case study on citrus Huanglongbing tolerance.</title>
        <authorList>
            <person name="Wu B."/>
            <person name="Yu Q."/>
            <person name="Deng Z."/>
            <person name="Duan Y."/>
            <person name="Luo F."/>
            <person name="Gmitter F. Jr."/>
        </authorList>
    </citation>
    <scope>NUCLEOTIDE SEQUENCE [LARGE SCALE GENOMIC DNA]</scope>
    <source>
        <strain evidence="2">cv. Valencia</strain>
    </source>
</reference>
<proteinExistence type="predicted"/>
<gene>
    <name evidence="1" type="ORF">KPL71_025803</name>
</gene>
<keyword evidence="2" id="KW-1185">Reference proteome</keyword>
<name>A0ACB8HVP6_CITSI</name>
<comment type="caution">
    <text evidence="1">The sequence shown here is derived from an EMBL/GenBank/DDBJ whole genome shotgun (WGS) entry which is preliminary data.</text>
</comment>
<dbReference type="EMBL" id="CM039178">
    <property type="protein sequence ID" value="KAH9678658.1"/>
    <property type="molecule type" value="Genomic_DNA"/>
</dbReference>
<evidence type="ECO:0000313" key="1">
    <source>
        <dbReference type="EMBL" id="KAH9678658.1"/>
    </source>
</evidence>
<keyword evidence="1" id="KW-0548">Nucleotidyltransferase</keyword>
<sequence length="1470" mass="168542">MSESAAPLTSSRRYKIPPHVEVNSIIKKKRSLGQITYEKIQITSGFKKEAEPKESDTDTAPVEDKWWLGVPVYASPNPMLRRQLWCHMENIASSIQGPWLIGRDFNSILYASEKQGGVSRNSGVCNLFRKWFDGHQIFDLKFKGPRFTWSRGLLLKRLDRALCNSEWLLQHTENSVLHLPKFASDHRPVLVRFDRDGVDHQRNRPFRFLATWLTHDHVSNFVKRVWNSKIHYSAATSQFIQEVQAWNRNVFGNIFQRKRRLMARINGIQATLESRSSCSLMRLEARLRNELETKSRKDWLLHGDKNTSFFHHKTIARRRRNRIEAIRDSSGNWLYEEEEIRRHAMGYFSDLFKSESTTYQNYPVPNLFPALESYDVDSAATPLLREEIKNTVFSMKPLKAPGMDGLHAIFYQSQWHVVGPSFCRLIEEIFTSGKVPQEINTTLLVLIPKEEHPTSLKMFRPISLCTVAYKTVTKTIANHLQSLLPTLIGPYQTSFVPGRHIIDNIVVAQEVVHSMRRKTGKKGFMAIKVNLEKAYDRLNWDFIFDTLQQTGIPIHLSRLIMECVTSASMSILWNGEITEAFTPGRGIRQGDPLSSYLFVLCIEWLSHGITQAVMDGHWRPIRLAKYGTPLTHLFFADDLLLFAEASIDQVYVVEEVLDNYCRSSEAKVNKLKTKAYFSKNVATREANLIGTTLGVSVTNNLGDYLGMPLIHSRVNKDTYQSILDKVEKRLTGWNAAHLSFTGRVTLAQSVLQAMPVYAMQTTLLPPPVRHKIDKACRRFIWDGNSKRHKMSMVGWDKIYMPKNQGGLGFKKLDEMNQALLMKLSWEVVSNSDKLWVKVFCSKYGLENRNLQDPFQRSQGLEFGRLSETRGWQRLAIQPIPQALINASVGDFTDGNGGWNWSKFEFFLPHYTLMQIASIMPPAPHLGADKIFWGFDLRGMFTVRSAYDSLCHHPIAAHDRNWKIPWSWKGPQSIRLFLWQIMHGKLKTHDELARRHIHVPLECDRCGGAVEDILHALRDCSCIKQVWRKLVPKANHNSFFSSILRDWITGNLQNKWKIASSLPWDCIFGVAVWRLWFWRNHFLFAGKLVDSLTIYMDVMARASEIYKVNNSFISQQPQRKEIFIRWLPPPWPWCKLNTDGSCKNGWEAGAGGVLRDSVGHWISGFCMKIGESSVLMAELWGLFQGLTLAWDVGIKRLLVEVDSLGVTQMISKQVVVPNVFHALIIAIRDLLSRNWQISISHIYREANSAADFMANMAHSAPLGLHVYSNPPALYIIRTVNLIDCRTHSFHLKLTEEIRTRRLKLYRVALNGDWARAKVIYDEHKDEIGDVITRLGDTALHVAAAANRIDFVKKLVKKMKAENLDLAKRNRIGCTALFYAAASGSVELVKATMEGNEDITMVPQDDKDRMLPIVGAASLGHTEVVEFLYRETKNSLKDDDCIELLVKLIETDSYAVALDLLRDRRHLATKMR</sequence>
<evidence type="ECO:0000313" key="2">
    <source>
        <dbReference type="Proteomes" id="UP000829398"/>
    </source>
</evidence>
<accession>A0ACB8HVP6</accession>
<dbReference type="Proteomes" id="UP000829398">
    <property type="component" value="Chromosome 9"/>
</dbReference>
<keyword evidence="1" id="KW-0808">Transferase</keyword>
<keyword evidence="1" id="KW-0695">RNA-directed DNA polymerase</keyword>
<organism evidence="1 2">
    <name type="scientific">Citrus sinensis</name>
    <name type="common">Sweet orange</name>
    <name type="synonym">Citrus aurantium var. sinensis</name>
    <dbReference type="NCBI Taxonomy" id="2711"/>
    <lineage>
        <taxon>Eukaryota</taxon>
        <taxon>Viridiplantae</taxon>
        <taxon>Streptophyta</taxon>
        <taxon>Embryophyta</taxon>
        <taxon>Tracheophyta</taxon>
        <taxon>Spermatophyta</taxon>
        <taxon>Magnoliopsida</taxon>
        <taxon>eudicotyledons</taxon>
        <taxon>Gunneridae</taxon>
        <taxon>Pentapetalae</taxon>
        <taxon>rosids</taxon>
        <taxon>malvids</taxon>
        <taxon>Sapindales</taxon>
        <taxon>Rutaceae</taxon>
        <taxon>Aurantioideae</taxon>
        <taxon>Citrus</taxon>
    </lineage>
</organism>
<protein>
    <submittedName>
        <fullName evidence="1">Reverse transcriptase domain-containing protein</fullName>
    </submittedName>
</protein>